<dbReference type="PANTHER" id="PTHR12083">
    <property type="entry name" value="BIFUNCTIONAL POLYNUCLEOTIDE PHOSPHATASE/KINASE"/>
    <property type="match status" value="1"/>
</dbReference>
<keyword evidence="3" id="KW-1185">Reference proteome</keyword>
<dbReference type="GO" id="GO:0003690">
    <property type="term" value="F:double-stranded DNA binding"/>
    <property type="evidence" value="ECO:0007669"/>
    <property type="project" value="TreeGrafter"/>
</dbReference>
<protein>
    <recommendedName>
        <fullName evidence="4">Bifunctional polynucleotide phosphatase/kinase</fullName>
    </recommendedName>
</protein>
<dbReference type="InterPro" id="IPR006549">
    <property type="entry name" value="HAD-SF_hydro_IIIA"/>
</dbReference>
<dbReference type="Gene3D" id="3.40.50.300">
    <property type="entry name" value="P-loop containing nucleotide triphosphate hydrolases"/>
    <property type="match status" value="1"/>
</dbReference>
<dbReference type="Pfam" id="PF08645">
    <property type="entry name" value="PNK3P"/>
    <property type="match status" value="1"/>
</dbReference>
<dbReference type="EMBL" id="HG001716">
    <property type="protein sequence ID" value="CDF35058.1"/>
    <property type="molecule type" value="Genomic_DNA"/>
</dbReference>
<evidence type="ECO:0008006" key="4">
    <source>
        <dbReference type="Google" id="ProtNLM"/>
    </source>
</evidence>
<dbReference type="Pfam" id="PF13671">
    <property type="entry name" value="AAA_33"/>
    <property type="match status" value="1"/>
</dbReference>
<dbReference type="InterPro" id="IPR023214">
    <property type="entry name" value="HAD_sf"/>
</dbReference>
<dbReference type="PANTHER" id="PTHR12083:SF9">
    <property type="entry name" value="BIFUNCTIONAL POLYNUCLEOTIDE PHOSPHATASE_KINASE"/>
    <property type="match status" value="1"/>
</dbReference>
<name>R7QBC3_CHOCR</name>
<dbReference type="Gramene" id="CDF35058">
    <property type="protein sequence ID" value="CDF35058"/>
    <property type="gene ID" value="CHC_T00003385001"/>
</dbReference>
<proteinExistence type="predicted"/>
<dbReference type="NCBIfam" id="TIGR01662">
    <property type="entry name" value="HAD-SF-IIIA"/>
    <property type="match status" value="1"/>
</dbReference>
<dbReference type="STRING" id="2769.R7QBC3"/>
<dbReference type="SUPFAM" id="SSF56784">
    <property type="entry name" value="HAD-like"/>
    <property type="match status" value="1"/>
</dbReference>
<dbReference type="GO" id="GO:0046404">
    <property type="term" value="F:ATP-dependent polydeoxyribonucleotide 5'-hydroxyl-kinase activity"/>
    <property type="evidence" value="ECO:0007669"/>
    <property type="project" value="TreeGrafter"/>
</dbReference>
<dbReference type="InterPro" id="IPR006551">
    <property type="entry name" value="Polynucleotide_phosphatase"/>
</dbReference>
<dbReference type="AlphaFoldDB" id="R7QBC3"/>
<feature type="compositionally biased region" description="Polar residues" evidence="1">
    <location>
        <begin position="15"/>
        <end position="24"/>
    </location>
</feature>
<dbReference type="InterPro" id="IPR036412">
    <property type="entry name" value="HAD-like_sf"/>
</dbReference>
<evidence type="ECO:0000313" key="2">
    <source>
        <dbReference type="EMBL" id="CDF35058.1"/>
    </source>
</evidence>
<feature type="region of interest" description="Disordered" evidence="1">
    <location>
        <begin position="1"/>
        <end position="39"/>
    </location>
</feature>
<sequence length="458" mass="50663">MSFKESPRTRKRIRQSTLGLSPQGQPKLRKISVAPDDNDRGAWDHRKGLITFIPHAWKPDAIRAKYGEDAPIKVAAFDLDSTLITTKTRAKFPKTPHDWKFVFQGVANKLNALSDEGYLLVLFTNQAGVGNGRITDLFVKTRIAAIMADVRADMGAFVATGKDNYRKPGTGMWEEFAQSIGGLQLIDPTNSFYVGDAAGRPARPGGDKDFSDSDLRFSINIGLPFRTPEEYFANKKSEAVSASNLKGFDPRTIVQTASDVTLLDGTTDVEALLTKSLTPPDVAKDLIMGGAAPDERPAAQTMVLMHGMPASGKTSFVRRHLLSRGYIWINQDTMQTFARCARATREALASGYSVVIDNTNPNKKARGRYIEIGKGCNQGLRILALCMKTPKDLAQHLNIVRERESKGGVQHIPVVAYHMFLKRASPPELEEGIDRIADIKFLPCFSSEREQYIFTRLT</sequence>
<dbReference type="OMA" id="AADWKWW"/>
<dbReference type="PhylomeDB" id="R7QBC3"/>
<dbReference type="InterPro" id="IPR027417">
    <property type="entry name" value="P-loop_NTPase"/>
</dbReference>
<accession>R7QBC3</accession>
<dbReference type="Proteomes" id="UP000012073">
    <property type="component" value="Unassembled WGS sequence"/>
</dbReference>
<dbReference type="InterPro" id="IPR013954">
    <property type="entry name" value="PNK3P"/>
</dbReference>
<evidence type="ECO:0000256" key="1">
    <source>
        <dbReference type="SAM" id="MobiDB-lite"/>
    </source>
</evidence>
<dbReference type="Gene3D" id="3.40.50.1000">
    <property type="entry name" value="HAD superfamily/HAD-like"/>
    <property type="match status" value="1"/>
</dbReference>
<dbReference type="GeneID" id="17322603"/>
<dbReference type="GO" id="GO:0006281">
    <property type="term" value="P:DNA repair"/>
    <property type="evidence" value="ECO:0007669"/>
    <property type="project" value="TreeGrafter"/>
</dbReference>
<reference evidence="3" key="1">
    <citation type="journal article" date="2013" name="Proc. Natl. Acad. Sci. U.S.A.">
        <title>Genome structure and metabolic features in the red seaweed Chondrus crispus shed light on evolution of the Archaeplastida.</title>
        <authorList>
            <person name="Collen J."/>
            <person name="Porcel B."/>
            <person name="Carre W."/>
            <person name="Ball S.G."/>
            <person name="Chaparro C."/>
            <person name="Tonon T."/>
            <person name="Barbeyron T."/>
            <person name="Michel G."/>
            <person name="Noel B."/>
            <person name="Valentin K."/>
            <person name="Elias M."/>
            <person name="Artiguenave F."/>
            <person name="Arun A."/>
            <person name="Aury J.M."/>
            <person name="Barbosa-Neto J.F."/>
            <person name="Bothwell J.H."/>
            <person name="Bouget F.Y."/>
            <person name="Brillet L."/>
            <person name="Cabello-Hurtado F."/>
            <person name="Capella-Gutierrez S."/>
            <person name="Charrier B."/>
            <person name="Cladiere L."/>
            <person name="Cock J.M."/>
            <person name="Coelho S.M."/>
            <person name="Colleoni C."/>
            <person name="Czjzek M."/>
            <person name="Da Silva C."/>
            <person name="Delage L."/>
            <person name="Denoeud F."/>
            <person name="Deschamps P."/>
            <person name="Dittami S.M."/>
            <person name="Gabaldon T."/>
            <person name="Gachon C.M."/>
            <person name="Groisillier A."/>
            <person name="Herve C."/>
            <person name="Jabbari K."/>
            <person name="Katinka M."/>
            <person name="Kloareg B."/>
            <person name="Kowalczyk N."/>
            <person name="Labadie K."/>
            <person name="Leblanc C."/>
            <person name="Lopez P.J."/>
            <person name="McLachlan D.H."/>
            <person name="Meslet-Cladiere L."/>
            <person name="Moustafa A."/>
            <person name="Nehr Z."/>
            <person name="Nyvall Collen P."/>
            <person name="Panaud O."/>
            <person name="Partensky F."/>
            <person name="Poulain J."/>
            <person name="Rensing S.A."/>
            <person name="Rousvoal S."/>
            <person name="Samson G."/>
            <person name="Symeonidi A."/>
            <person name="Weissenbach J."/>
            <person name="Zambounis A."/>
            <person name="Wincker P."/>
            <person name="Boyen C."/>
        </authorList>
    </citation>
    <scope>NUCLEOTIDE SEQUENCE [LARGE SCALE GENOMIC DNA]</scope>
    <source>
        <strain evidence="3">cv. Stackhouse</strain>
    </source>
</reference>
<dbReference type="OrthoDB" id="19045at2759"/>
<dbReference type="SUPFAM" id="SSF52540">
    <property type="entry name" value="P-loop containing nucleoside triphosphate hydrolases"/>
    <property type="match status" value="1"/>
</dbReference>
<evidence type="ECO:0000313" key="3">
    <source>
        <dbReference type="Proteomes" id="UP000012073"/>
    </source>
</evidence>
<dbReference type="GO" id="GO:0046403">
    <property type="term" value="F:polynucleotide 3'-phosphatase activity"/>
    <property type="evidence" value="ECO:0007669"/>
    <property type="project" value="TreeGrafter"/>
</dbReference>
<dbReference type="NCBIfam" id="TIGR01664">
    <property type="entry name" value="DNA-3'-Pase"/>
    <property type="match status" value="1"/>
</dbReference>
<gene>
    <name evidence="2" type="ORF">CHC_T00003385001</name>
</gene>
<dbReference type="RefSeq" id="XP_005714877.1">
    <property type="nucleotide sequence ID" value="XM_005714820.1"/>
</dbReference>
<organism evidence="2 3">
    <name type="scientific">Chondrus crispus</name>
    <name type="common">Carrageen Irish moss</name>
    <name type="synonym">Polymorpha crispa</name>
    <dbReference type="NCBI Taxonomy" id="2769"/>
    <lineage>
        <taxon>Eukaryota</taxon>
        <taxon>Rhodophyta</taxon>
        <taxon>Florideophyceae</taxon>
        <taxon>Rhodymeniophycidae</taxon>
        <taxon>Gigartinales</taxon>
        <taxon>Gigartinaceae</taxon>
        <taxon>Chondrus</taxon>
    </lineage>
</organism>
<dbReference type="KEGG" id="ccp:CHC_T00003385001"/>